<feature type="compositionally biased region" description="Basic and acidic residues" evidence="6">
    <location>
        <begin position="127"/>
        <end position="150"/>
    </location>
</feature>
<keyword evidence="7" id="KW-1133">Transmembrane helix</keyword>
<keyword evidence="7" id="KW-0472">Membrane</keyword>
<organism evidence="9 10">
    <name type="scientific">Anisodus acutangulus</name>
    <dbReference type="NCBI Taxonomy" id="402998"/>
    <lineage>
        <taxon>Eukaryota</taxon>
        <taxon>Viridiplantae</taxon>
        <taxon>Streptophyta</taxon>
        <taxon>Embryophyta</taxon>
        <taxon>Tracheophyta</taxon>
        <taxon>Spermatophyta</taxon>
        <taxon>Magnoliopsida</taxon>
        <taxon>eudicotyledons</taxon>
        <taxon>Gunneridae</taxon>
        <taxon>Pentapetalae</taxon>
        <taxon>asterids</taxon>
        <taxon>lamiids</taxon>
        <taxon>Solanales</taxon>
        <taxon>Solanaceae</taxon>
        <taxon>Solanoideae</taxon>
        <taxon>Hyoscyameae</taxon>
        <taxon>Anisodus</taxon>
    </lineage>
</organism>
<name>A0A9Q1MN00_9SOLA</name>
<comment type="subcellular location">
    <subcellularLocation>
        <location evidence="1">Golgi apparatus membrane</location>
        <topology evidence="1">Single-pass type II membrane protein</topology>
    </subcellularLocation>
</comment>
<dbReference type="PANTHER" id="PTHR11062:SF300">
    <property type="entry name" value="EXOSTOSIN GT47 DOMAIN-CONTAINING PROTEIN"/>
    <property type="match status" value="1"/>
</dbReference>
<dbReference type="EMBL" id="JAJAGQ010000004">
    <property type="protein sequence ID" value="KAJ8564599.1"/>
    <property type="molecule type" value="Genomic_DNA"/>
</dbReference>
<dbReference type="OrthoDB" id="1924787at2759"/>
<evidence type="ECO:0000256" key="2">
    <source>
        <dbReference type="ARBA" id="ARBA00010271"/>
    </source>
</evidence>
<dbReference type="InterPro" id="IPR004263">
    <property type="entry name" value="Exostosin"/>
</dbReference>
<evidence type="ECO:0000259" key="8">
    <source>
        <dbReference type="Pfam" id="PF03016"/>
    </source>
</evidence>
<accession>A0A9Q1MN00</accession>
<keyword evidence="7" id="KW-0812">Transmembrane</keyword>
<keyword evidence="4" id="KW-0735">Signal-anchor</keyword>
<evidence type="ECO:0000256" key="1">
    <source>
        <dbReference type="ARBA" id="ARBA00004323"/>
    </source>
</evidence>
<dbReference type="PANTHER" id="PTHR11062">
    <property type="entry name" value="EXOSTOSIN HEPARAN SULFATE GLYCOSYLTRANSFERASE -RELATED"/>
    <property type="match status" value="1"/>
</dbReference>
<sequence length="548" mass="62322">MQNCQILQMLSLKKLQILPSLLSSNLALLVVIPLVIVSVLACALIGPQSSFFVSFSSSWKWKSVGILNSYSLRSLGSYEEQDDGHLQIVGLAEASSFTSFNNSFHQNLVAEDSNIPHQPPQEGGGGIEKDETNGEKEIDKDIPNEGEEHGNYATKGVLKMYSRLERLEAILAKARSSIREAARNRSMISNHHDPDYVPQGPMYHNANAFHRSYLEMEKNFKVYVYEEGEPPIFHNGPCRSIYSTEGRFIHEMEKRNLYRTKDPDEALVYFLPFSVVVMVQYLYVPGAHDMHAIGRTVADYIKVISERHSFWNRSLGADHFMLSCHDWGPHSTSYVPNLFNNSVRVLCNANTSEGFNPLKDVSLPEINLKTGDIKGLIGGPSPSRRSILAFFAGGLHGNIRHHLLEQWKDKDENVLVYDKVPKDKKSYEYMLKNSRFCLCPSGYEVASPRIVEAIYAECVPVLISDSYVPPFNDVLNWNAFSVTVAVKDIPNIKKILMSISQSQYLRMHRRVKQVQRHFVINGSPKRFDLFNMIVHSIWLRRLNIRVQE</sequence>
<proteinExistence type="inferred from homology"/>
<evidence type="ECO:0000256" key="3">
    <source>
        <dbReference type="ARBA" id="ARBA00022676"/>
    </source>
</evidence>
<comment type="caution">
    <text evidence="9">The sequence shown here is derived from an EMBL/GenBank/DDBJ whole genome shotgun (WGS) entry which is preliminary data.</text>
</comment>
<reference evidence="10" key="1">
    <citation type="journal article" date="2023" name="Proc. Natl. Acad. Sci. U.S.A.">
        <title>Genomic and structural basis for evolution of tropane alkaloid biosynthesis.</title>
        <authorList>
            <person name="Wanga Y.-J."/>
            <person name="Taina T."/>
            <person name="Yua J.-Y."/>
            <person name="Lia J."/>
            <person name="Xua B."/>
            <person name="Chenc J."/>
            <person name="D'Auriad J.C."/>
            <person name="Huanga J.-P."/>
            <person name="Huanga S.-X."/>
        </authorList>
    </citation>
    <scope>NUCLEOTIDE SEQUENCE [LARGE SCALE GENOMIC DNA]</scope>
    <source>
        <strain evidence="10">cv. KIB-2019</strain>
    </source>
</reference>
<evidence type="ECO:0000256" key="4">
    <source>
        <dbReference type="ARBA" id="ARBA00022968"/>
    </source>
</evidence>
<evidence type="ECO:0000313" key="10">
    <source>
        <dbReference type="Proteomes" id="UP001152561"/>
    </source>
</evidence>
<dbReference type="InterPro" id="IPR040911">
    <property type="entry name" value="Exostosin_GT47"/>
</dbReference>
<dbReference type="Pfam" id="PF03016">
    <property type="entry name" value="Exostosin_GT47"/>
    <property type="match status" value="1"/>
</dbReference>
<protein>
    <recommendedName>
        <fullName evidence="8">Exostosin GT47 domain-containing protein</fullName>
    </recommendedName>
</protein>
<evidence type="ECO:0000256" key="7">
    <source>
        <dbReference type="SAM" id="Phobius"/>
    </source>
</evidence>
<keyword evidence="5" id="KW-0333">Golgi apparatus</keyword>
<evidence type="ECO:0000313" key="9">
    <source>
        <dbReference type="EMBL" id="KAJ8564599.1"/>
    </source>
</evidence>
<keyword evidence="10" id="KW-1185">Reference proteome</keyword>
<dbReference type="AlphaFoldDB" id="A0A9Q1MN00"/>
<comment type="similarity">
    <text evidence="2">Belongs to the glycosyltransferase 47 family.</text>
</comment>
<evidence type="ECO:0000256" key="6">
    <source>
        <dbReference type="SAM" id="MobiDB-lite"/>
    </source>
</evidence>
<dbReference type="GO" id="GO:0000139">
    <property type="term" value="C:Golgi membrane"/>
    <property type="evidence" value="ECO:0007669"/>
    <property type="project" value="UniProtKB-SubCell"/>
</dbReference>
<evidence type="ECO:0000256" key="5">
    <source>
        <dbReference type="ARBA" id="ARBA00023034"/>
    </source>
</evidence>
<feature type="transmembrane region" description="Helical" evidence="7">
    <location>
        <begin position="21"/>
        <end position="46"/>
    </location>
</feature>
<dbReference type="Proteomes" id="UP001152561">
    <property type="component" value="Unassembled WGS sequence"/>
</dbReference>
<keyword evidence="3" id="KW-0328">Glycosyltransferase</keyword>
<feature type="region of interest" description="Disordered" evidence="6">
    <location>
        <begin position="113"/>
        <end position="153"/>
    </location>
</feature>
<dbReference type="GO" id="GO:0016757">
    <property type="term" value="F:glycosyltransferase activity"/>
    <property type="evidence" value="ECO:0007669"/>
    <property type="project" value="UniProtKB-KW"/>
</dbReference>
<gene>
    <name evidence="9" type="ORF">K7X08_001059</name>
</gene>
<feature type="domain" description="Exostosin GT47" evidence="8">
    <location>
        <begin position="217"/>
        <end position="499"/>
    </location>
</feature>
<keyword evidence="3" id="KW-0808">Transferase</keyword>